<feature type="domain" description="Histidine kinase" evidence="13">
    <location>
        <begin position="530"/>
        <end position="749"/>
    </location>
</feature>
<keyword evidence="8 14" id="KW-0418">Kinase</keyword>
<dbReference type="RefSeq" id="WP_051651444.1">
    <property type="nucleotide sequence ID" value="NZ_FNDZ01000001.1"/>
</dbReference>
<evidence type="ECO:0000259" key="13">
    <source>
        <dbReference type="PROSITE" id="PS50109"/>
    </source>
</evidence>
<dbReference type="InterPro" id="IPR003594">
    <property type="entry name" value="HATPase_dom"/>
</dbReference>
<keyword evidence="6" id="KW-0808">Transferase</keyword>
<dbReference type="GO" id="GO:0005886">
    <property type="term" value="C:plasma membrane"/>
    <property type="evidence" value="ECO:0007669"/>
    <property type="project" value="UniProtKB-SubCell"/>
</dbReference>
<evidence type="ECO:0000256" key="6">
    <source>
        <dbReference type="ARBA" id="ARBA00022679"/>
    </source>
</evidence>
<keyword evidence="7" id="KW-0547">Nucleotide-binding</keyword>
<dbReference type="InterPro" id="IPR036097">
    <property type="entry name" value="HisK_dim/P_sf"/>
</dbReference>
<feature type="transmembrane region" description="Helical" evidence="12">
    <location>
        <begin position="231"/>
        <end position="251"/>
    </location>
</feature>
<evidence type="ECO:0000256" key="8">
    <source>
        <dbReference type="ARBA" id="ARBA00022777"/>
    </source>
</evidence>
<evidence type="ECO:0000313" key="14">
    <source>
        <dbReference type="EMBL" id="SDI02023.1"/>
    </source>
</evidence>
<feature type="transmembrane region" description="Helical" evidence="12">
    <location>
        <begin position="103"/>
        <end position="123"/>
    </location>
</feature>
<dbReference type="EC" id="2.7.13.3" evidence="3"/>
<reference evidence="14 15" key="1">
    <citation type="submission" date="2016-10" db="EMBL/GenBank/DDBJ databases">
        <authorList>
            <person name="de Groot N.N."/>
        </authorList>
    </citation>
    <scope>NUCLEOTIDE SEQUENCE [LARGE SCALE GENOMIC DNA]</scope>
    <source>
        <strain evidence="14 15">CGMCC 1.5058</strain>
    </source>
</reference>
<evidence type="ECO:0000256" key="1">
    <source>
        <dbReference type="ARBA" id="ARBA00000085"/>
    </source>
</evidence>
<dbReference type="InterPro" id="IPR003661">
    <property type="entry name" value="HisK_dim/P_dom"/>
</dbReference>
<dbReference type="Gene3D" id="1.10.287.130">
    <property type="match status" value="1"/>
</dbReference>
<evidence type="ECO:0000313" key="15">
    <source>
        <dbReference type="Proteomes" id="UP000183255"/>
    </source>
</evidence>
<dbReference type="CDD" id="cd16922">
    <property type="entry name" value="HATPase_EvgS-ArcB-TorS-like"/>
    <property type="match status" value="1"/>
</dbReference>
<keyword evidence="4" id="KW-1003">Cell membrane</keyword>
<evidence type="ECO:0000256" key="12">
    <source>
        <dbReference type="SAM" id="Phobius"/>
    </source>
</evidence>
<dbReference type="InterPro" id="IPR005467">
    <property type="entry name" value="His_kinase_dom"/>
</dbReference>
<keyword evidence="9" id="KW-0067">ATP-binding</keyword>
<dbReference type="GO" id="GO:0000155">
    <property type="term" value="F:phosphorelay sensor kinase activity"/>
    <property type="evidence" value="ECO:0007669"/>
    <property type="project" value="InterPro"/>
</dbReference>
<gene>
    <name evidence="14" type="ORF">SAMN05421804_101482</name>
</gene>
<dbReference type="Pfam" id="PF02518">
    <property type="entry name" value="HATPase_c"/>
    <property type="match status" value="1"/>
</dbReference>
<dbReference type="Gene3D" id="3.30.565.10">
    <property type="entry name" value="Histidine kinase-like ATPase, C-terminal domain"/>
    <property type="match status" value="1"/>
</dbReference>
<evidence type="ECO:0000256" key="10">
    <source>
        <dbReference type="ARBA" id="ARBA00023012"/>
    </source>
</evidence>
<evidence type="ECO:0000256" key="5">
    <source>
        <dbReference type="ARBA" id="ARBA00022553"/>
    </source>
</evidence>
<feature type="transmembrane region" description="Helical" evidence="12">
    <location>
        <begin position="166"/>
        <end position="185"/>
    </location>
</feature>
<dbReference type="SMART" id="SM00387">
    <property type="entry name" value="HATPase_c"/>
    <property type="match status" value="1"/>
</dbReference>
<feature type="transmembrane region" description="Helical" evidence="12">
    <location>
        <begin position="12"/>
        <end position="35"/>
    </location>
</feature>
<comment type="catalytic activity">
    <reaction evidence="1">
        <text>ATP + protein L-histidine = ADP + protein N-phospho-L-histidine.</text>
        <dbReference type="EC" id="2.7.13.3"/>
    </reaction>
</comment>
<keyword evidence="12" id="KW-0812">Transmembrane</keyword>
<keyword evidence="5" id="KW-0597">Phosphoprotein</keyword>
<protein>
    <recommendedName>
        <fullName evidence="3">histidine kinase</fullName>
        <ecNumber evidence="3">2.7.13.3</ecNumber>
    </recommendedName>
</protein>
<feature type="transmembrane region" description="Helical" evidence="12">
    <location>
        <begin position="73"/>
        <end position="91"/>
    </location>
</feature>
<dbReference type="SMART" id="SM00388">
    <property type="entry name" value="HisKA"/>
    <property type="match status" value="1"/>
</dbReference>
<keyword evidence="11 12" id="KW-0472">Membrane</keyword>
<dbReference type="PANTHER" id="PTHR43047">
    <property type="entry name" value="TWO-COMPONENT HISTIDINE PROTEIN KINASE"/>
    <property type="match status" value="1"/>
</dbReference>
<keyword evidence="10" id="KW-0902">Two-component regulatory system</keyword>
<feature type="transmembrane region" description="Helical" evidence="12">
    <location>
        <begin position="47"/>
        <end position="66"/>
    </location>
</feature>
<evidence type="ECO:0000256" key="4">
    <source>
        <dbReference type="ARBA" id="ARBA00022475"/>
    </source>
</evidence>
<feature type="transmembrane region" description="Helical" evidence="12">
    <location>
        <begin position="135"/>
        <end position="154"/>
    </location>
</feature>
<dbReference type="CDD" id="cd00082">
    <property type="entry name" value="HisKA"/>
    <property type="match status" value="1"/>
</dbReference>
<dbReference type="PROSITE" id="PS50109">
    <property type="entry name" value="HIS_KIN"/>
    <property type="match status" value="1"/>
</dbReference>
<evidence type="ECO:0000256" key="9">
    <source>
        <dbReference type="ARBA" id="ARBA00022840"/>
    </source>
</evidence>
<accession>A0A1G8H5X8</accession>
<evidence type="ECO:0000256" key="2">
    <source>
        <dbReference type="ARBA" id="ARBA00004236"/>
    </source>
</evidence>
<proteinExistence type="predicted"/>
<evidence type="ECO:0000256" key="3">
    <source>
        <dbReference type="ARBA" id="ARBA00012438"/>
    </source>
</evidence>
<dbReference type="EMBL" id="FNDZ01000001">
    <property type="protein sequence ID" value="SDI02023.1"/>
    <property type="molecule type" value="Genomic_DNA"/>
</dbReference>
<dbReference type="GO" id="GO:0005524">
    <property type="term" value="F:ATP binding"/>
    <property type="evidence" value="ECO:0007669"/>
    <property type="project" value="UniProtKB-KW"/>
</dbReference>
<dbReference type="FunFam" id="3.30.565.10:FF:000023">
    <property type="entry name" value="PAS domain-containing sensor histidine kinase"/>
    <property type="match status" value="1"/>
</dbReference>
<evidence type="ECO:0000256" key="7">
    <source>
        <dbReference type="ARBA" id="ARBA00022741"/>
    </source>
</evidence>
<evidence type="ECO:0000256" key="11">
    <source>
        <dbReference type="ARBA" id="ARBA00023136"/>
    </source>
</evidence>
<feature type="transmembrane region" description="Helical" evidence="12">
    <location>
        <begin position="194"/>
        <end position="211"/>
    </location>
</feature>
<dbReference type="InterPro" id="IPR004358">
    <property type="entry name" value="Sig_transdc_His_kin-like_C"/>
</dbReference>
<dbReference type="Pfam" id="PF00512">
    <property type="entry name" value="HisKA"/>
    <property type="match status" value="1"/>
</dbReference>
<comment type="subcellular location">
    <subcellularLocation>
        <location evidence="2">Cell membrane</location>
    </subcellularLocation>
</comment>
<organism evidence="14 15">
    <name type="scientific">Proteiniclasticum ruminis</name>
    <dbReference type="NCBI Taxonomy" id="398199"/>
    <lineage>
        <taxon>Bacteria</taxon>
        <taxon>Bacillati</taxon>
        <taxon>Bacillota</taxon>
        <taxon>Clostridia</taxon>
        <taxon>Eubacteriales</taxon>
        <taxon>Clostridiaceae</taxon>
        <taxon>Proteiniclasticum</taxon>
    </lineage>
</organism>
<name>A0A1G8H5X8_9CLOT</name>
<dbReference type="PANTHER" id="PTHR43047:SF72">
    <property type="entry name" value="OSMOSENSING HISTIDINE PROTEIN KINASE SLN1"/>
    <property type="match status" value="1"/>
</dbReference>
<dbReference type="PRINTS" id="PR00344">
    <property type="entry name" value="BCTRLSENSOR"/>
</dbReference>
<dbReference type="SUPFAM" id="SSF55785">
    <property type="entry name" value="PYP-like sensor domain (PAS domain)"/>
    <property type="match status" value="1"/>
</dbReference>
<dbReference type="Gene3D" id="3.30.450.20">
    <property type="entry name" value="PAS domain"/>
    <property type="match status" value="1"/>
</dbReference>
<dbReference type="AlphaFoldDB" id="A0A1G8H5X8"/>
<dbReference type="InterPro" id="IPR036890">
    <property type="entry name" value="HATPase_C_sf"/>
</dbReference>
<dbReference type="GO" id="GO:0009927">
    <property type="term" value="F:histidine phosphotransfer kinase activity"/>
    <property type="evidence" value="ECO:0007669"/>
    <property type="project" value="TreeGrafter"/>
</dbReference>
<dbReference type="SUPFAM" id="SSF55874">
    <property type="entry name" value="ATPase domain of HSP90 chaperone/DNA topoisomerase II/histidine kinase"/>
    <property type="match status" value="1"/>
</dbReference>
<dbReference type="SUPFAM" id="SSF47384">
    <property type="entry name" value="Homodimeric domain of signal transducing histidine kinase"/>
    <property type="match status" value="1"/>
</dbReference>
<sequence>MKSKQTIGTLIAANGLILLTLFILFGLSYLFAAMAQSSGNENLLESNGVSTVVMAGLSALMLFFYASYTKKEYFTVLAFALFFGSIIEYNNRFFLIDGNISSIFLGFYLIMLITLIFMMSAAFSYNEVIRANMKVMVWSILAILLVFTILNYYVFKEAVVFRDSSLMVFELIMLATVPVLGGWYYHTFFTKKNVMNLSVYYTSLLYFAAVFTESTAVELSDSRLLFVADRFMLFTYSTFLVFVPVAFYRIIKEKDALILKTNELKQNLFMFFKSAEYNENITVFVNSKYEILYANAKYKQFFNHYRKYLDSYLSGYIREKYEVIKYNMNYSASMKLEMEGKQYILDVDVVYLEQDTEEIFCITAKDITVIRAMQESLERSEYKYRSFFNLIPDFIFLYDIGKNRVIEANDMVYNDFKNIPNNRFVRNPMEERFMGLSYRELSDIGNKIQYGEILKLDILKVKDQKGQDVYVEPNFRLISVEKDKWQMLVFLRNVTNSVKLHELRIENEANIRKLYIAAENEKMFNEFFANMSHELRTPINVILSALDMMEISGFDGEKVEKYAGLIRHNSYRLQRIVSNILDITKVDSGFYKLNMHNYDIVSFTEDTVMSILHYAENKGLKIIFDTEVEEHIVQFDLPSMERVLLNLLSNAIKFTKDGGTIFVNLTMDEEAGKIFIDVKDTGIGIAPENVDTIFDRFIQVNKSTTRDNEGTGIGLSIVKKLMNLMGGDCVVESQLHVGTTFRLILSDVRVPGEADSGSIIDFYEKTTNRVDIEFSDLQTSDR</sequence>
<dbReference type="InterPro" id="IPR035965">
    <property type="entry name" value="PAS-like_dom_sf"/>
</dbReference>
<dbReference type="Proteomes" id="UP000183255">
    <property type="component" value="Unassembled WGS sequence"/>
</dbReference>
<keyword evidence="12" id="KW-1133">Transmembrane helix</keyword>